<dbReference type="GeneID" id="18926036"/>
<dbReference type="VEuPathDB" id="FungiDB:MELLADRAFT_117528"/>
<protein>
    <recommendedName>
        <fullName evidence="3">J domain-containing protein</fullName>
    </recommendedName>
</protein>
<evidence type="ECO:0000259" key="3">
    <source>
        <dbReference type="PROSITE" id="PS50076"/>
    </source>
</evidence>
<dbReference type="KEGG" id="mlr:MELLADRAFT_117528"/>
<dbReference type="InterPro" id="IPR001623">
    <property type="entry name" value="DnaJ_domain"/>
</dbReference>
<dbReference type="Gene3D" id="1.10.287.110">
    <property type="entry name" value="DnaJ domain"/>
    <property type="match status" value="1"/>
</dbReference>
<proteinExistence type="predicted"/>
<dbReference type="PROSITE" id="PS50076">
    <property type="entry name" value="DNAJ_2"/>
    <property type="match status" value="1"/>
</dbReference>
<dbReference type="Pfam" id="PF00226">
    <property type="entry name" value="DnaJ"/>
    <property type="match status" value="1"/>
</dbReference>
<dbReference type="SMART" id="SM00271">
    <property type="entry name" value="DnaJ"/>
    <property type="match status" value="1"/>
</dbReference>
<dbReference type="OrthoDB" id="445556at2759"/>
<dbReference type="CDD" id="cd06257">
    <property type="entry name" value="DnaJ"/>
    <property type="match status" value="1"/>
</dbReference>
<evidence type="ECO:0000313" key="4">
    <source>
        <dbReference type="EMBL" id="EGG02664.1"/>
    </source>
</evidence>
<dbReference type="PRINTS" id="PR00625">
    <property type="entry name" value="JDOMAIN"/>
</dbReference>
<dbReference type="PANTHER" id="PTHR44200">
    <property type="entry name" value="DNAJ HOMOLOG SUBFAMILY C MEMBER 7"/>
    <property type="match status" value="1"/>
</dbReference>
<feature type="repeat" description="TPR" evidence="1">
    <location>
        <begin position="145"/>
        <end position="178"/>
    </location>
</feature>
<accession>F4RYB8</accession>
<dbReference type="InterPro" id="IPR052758">
    <property type="entry name" value="SRC_co-chaperone"/>
</dbReference>
<dbReference type="AlphaFoldDB" id="F4RYB8"/>
<dbReference type="InterPro" id="IPR019734">
    <property type="entry name" value="TPR_rpt"/>
</dbReference>
<dbReference type="EMBL" id="GL883129">
    <property type="protein sequence ID" value="EGG02664.1"/>
    <property type="molecule type" value="Genomic_DNA"/>
</dbReference>
<dbReference type="InterPro" id="IPR011990">
    <property type="entry name" value="TPR-like_helical_dom_sf"/>
</dbReference>
<dbReference type="InParanoid" id="F4RYB8"/>
<dbReference type="InterPro" id="IPR036869">
    <property type="entry name" value="J_dom_sf"/>
</dbReference>
<dbReference type="HOGENOM" id="CLU_555577_0_0_1"/>
<dbReference type="PROSITE" id="PS00636">
    <property type="entry name" value="DNAJ_1"/>
    <property type="match status" value="1"/>
</dbReference>
<feature type="compositionally biased region" description="Basic and acidic residues" evidence="2">
    <location>
        <begin position="33"/>
        <end position="53"/>
    </location>
</feature>
<dbReference type="eggNOG" id="KOG0714">
    <property type="taxonomic scope" value="Eukaryota"/>
</dbReference>
<sequence>MSASLLTAAKPSEIKLFSASGTRLGDSGGSPDLPDHQNIESDAMEIKNDDHRSKPNSKKRQREYTSEAGQRFPRLRSSNHESLSESKKCSVMRFRTSSCIVSSRNSIKSQSRLIFGRPGSIQLDVSNFILEVSSSAAYANEVARAERFRLAGNHMYHEKNYTDAVELYTRAIQAYPLNCQPHQEAPAGLATSFANRASAYMALNQITPAAADLLQSFRSTHLPVWLSDSSRLSIGKRVLRLVKCHLALSKPIEATEAIEHLSKPTSHVFIDASHPLYPEITSLVCRIKSLKEAKRNDTQTVKQAWTRIQNADQAVLAHHAQVYNFEPLRNPNTEHMTSMIRSLLSQATQQDCQHISKFPKEHQWPISSKLDASSIIQERSPESNTTFRNSTTAQNPLIQSSSSCPEPPPLIVSALDPKGYYAILGVSHSFTASQLKQSYRDLCRRFHPDKGGAANMFQQLQEAFETLSDPTKRREYDSGDRCWAGAKLFRW</sequence>
<dbReference type="PANTHER" id="PTHR44200:SF1">
    <property type="entry name" value="DNAJ HOMOLOG SUBFAMILY C MEMBER 7"/>
    <property type="match status" value="1"/>
</dbReference>
<evidence type="ECO:0000313" key="5">
    <source>
        <dbReference type="Proteomes" id="UP000001072"/>
    </source>
</evidence>
<dbReference type="Gene3D" id="1.25.40.10">
    <property type="entry name" value="Tetratricopeptide repeat domain"/>
    <property type="match status" value="1"/>
</dbReference>
<evidence type="ECO:0000256" key="1">
    <source>
        <dbReference type="PROSITE-ProRule" id="PRU00339"/>
    </source>
</evidence>
<feature type="domain" description="J" evidence="3">
    <location>
        <begin position="419"/>
        <end position="480"/>
    </location>
</feature>
<evidence type="ECO:0000256" key="2">
    <source>
        <dbReference type="SAM" id="MobiDB-lite"/>
    </source>
</evidence>
<dbReference type="STRING" id="747676.F4RYB8"/>
<dbReference type="RefSeq" id="XP_007414066.1">
    <property type="nucleotide sequence ID" value="XM_007414004.1"/>
</dbReference>
<dbReference type="Proteomes" id="UP000001072">
    <property type="component" value="Unassembled WGS sequence"/>
</dbReference>
<gene>
    <name evidence="4" type="ORF">MELLADRAFT_117528</name>
</gene>
<keyword evidence="5" id="KW-1185">Reference proteome</keyword>
<reference evidence="5" key="1">
    <citation type="journal article" date="2011" name="Proc. Natl. Acad. Sci. U.S.A.">
        <title>Obligate biotrophy features unraveled by the genomic analysis of rust fungi.</title>
        <authorList>
            <person name="Duplessis S."/>
            <person name="Cuomo C.A."/>
            <person name="Lin Y.-C."/>
            <person name="Aerts A."/>
            <person name="Tisserant E."/>
            <person name="Veneault-Fourrey C."/>
            <person name="Joly D.L."/>
            <person name="Hacquard S."/>
            <person name="Amselem J."/>
            <person name="Cantarel B.L."/>
            <person name="Chiu R."/>
            <person name="Coutinho P.M."/>
            <person name="Feau N."/>
            <person name="Field M."/>
            <person name="Frey P."/>
            <person name="Gelhaye E."/>
            <person name="Goldberg J."/>
            <person name="Grabherr M.G."/>
            <person name="Kodira C.D."/>
            <person name="Kohler A."/>
            <person name="Kuees U."/>
            <person name="Lindquist E.A."/>
            <person name="Lucas S.M."/>
            <person name="Mago R."/>
            <person name="Mauceli E."/>
            <person name="Morin E."/>
            <person name="Murat C."/>
            <person name="Pangilinan J.L."/>
            <person name="Park R."/>
            <person name="Pearson M."/>
            <person name="Quesneville H."/>
            <person name="Rouhier N."/>
            <person name="Sakthikumar S."/>
            <person name="Salamov A.A."/>
            <person name="Schmutz J."/>
            <person name="Selles B."/>
            <person name="Shapiro H."/>
            <person name="Tanguay P."/>
            <person name="Tuskan G.A."/>
            <person name="Henrissat B."/>
            <person name="Van de Peer Y."/>
            <person name="Rouze P."/>
            <person name="Ellis J.G."/>
            <person name="Dodds P.N."/>
            <person name="Schein J.E."/>
            <person name="Zhong S."/>
            <person name="Hamelin R.C."/>
            <person name="Grigoriev I.V."/>
            <person name="Szabo L.J."/>
            <person name="Martin F."/>
        </authorList>
    </citation>
    <scope>NUCLEOTIDE SEQUENCE [LARGE SCALE GENOMIC DNA]</scope>
    <source>
        <strain evidence="5">98AG31 / pathotype 3-4-7</strain>
    </source>
</reference>
<dbReference type="InterPro" id="IPR018253">
    <property type="entry name" value="DnaJ_domain_CS"/>
</dbReference>
<dbReference type="PROSITE" id="PS50005">
    <property type="entry name" value="TPR"/>
    <property type="match status" value="1"/>
</dbReference>
<name>F4RYB8_MELLP</name>
<keyword evidence="1" id="KW-0802">TPR repeat</keyword>
<dbReference type="SUPFAM" id="SSF46565">
    <property type="entry name" value="Chaperone J-domain"/>
    <property type="match status" value="1"/>
</dbReference>
<organism evidence="5">
    <name type="scientific">Melampsora larici-populina (strain 98AG31 / pathotype 3-4-7)</name>
    <name type="common">Poplar leaf rust fungus</name>
    <dbReference type="NCBI Taxonomy" id="747676"/>
    <lineage>
        <taxon>Eukaryota</taxon>
        <taxon>Fungi</taxon>
        <taxon>Dikarya</taxon>
        <taxon>Basidiomycota</taxon>
        <taxon>Pucciniomycotina</taxon>
        <taxon>Pucciniomycetes</taxon>
        <taxon>Pucciniales</taxon>
        <taxon>Melampsoraceae</taxon>
        <taxon>Melampsora</taxon>
    </lineage>
</organism>
<feature type="region of interest" description="Disordered" evidence="2">
    <location>
        <begin position="20"/>
        <end position="87"/>
    </location>
</feature>
<dbReference type="SUPFAM" id="SSF48452">
    <property type="entry name" value="TPR-like"/>
    <property type="match status" value="1"/>
</dbReference>
<feature type="region of interest" description="Disordered" evidence="2">
    <location>
        <begin position="377"/>
        <end position="404"/>
    </location>
</feature>
<feature type="compositionally biased region" description="Basic and acidic residues" evidence="2">
    <location>
        <begin position="78"/>
        <end position="87"/>
    </location>
</feature>